<feature type="domain" description="Histidine kinase" evidence="9">
    <location>
        <begin position="206"/>
        <end position="395"/>
    </location>
</feature>
<dbReference type="Pfam" id="PF02518">
    <property type="entry name" value="HATPase_c"/>
    <property type="match status" value="1"/>
</dbReference>
<dbReference type="InterPro" id="IPR036097">
    <property type="entry name" value="HisK_dim/P_sf"/>
</dbReference>
<dbReference type="InterPro" id="IPR050398">
    <property type="entry name" value="HssS/ArlS-like"/>
</dbReference>
<reference evidence="10" key="1">
    <citation type="submission" date="2016-10" db="EMBL/GenBank/DDBJ databases">
        <authorList>
            <person name="de Groot N.N."/>
        </authorList>
    </citation>
    <scope>NUCLEOTIDE SEQUENCE</scope>
</reference>
<dbReference type="Gene3D" id="3.30.565.10">
    <property type="entry name" value="Histidine kinase-like ATPase, C-terminal domain"/>
    <property type="match status" value="1"/>
</dbReference>
<keyword evidence="7 8" id="KW-0472">Membrane</keyword>
<evidence type="ECO:0000256" key="4">
    <source>
        <dbReference type="ARBA" id="ARBA00022553"/>
    </source>
</evidence>
<dbReference type="EC" id="2.7.13.3" evidence="3"/>
<evidence type="ECO:0000256" key="6">
    <source>
        <dbReference type="ARBA" id="ARBA00022777"/>
    </source>
</evidence>
<evidence type="ECO:0000256" key="5">
    <source>
        <dbReference type="ARBA" id="ARBA00022679"/>
    </source>
</evidence>
<dbReference type="Gene3D" id="1.10.287.130">
    <property type="match status" value="1"/>
</dbReference>
<dbReference type="AlphaFoldDB" id="A0A1W1EG99"/>
<evidence type="ECO:0000256" key="1">
    <source>
        <dbReference type="ARBA" id="ARBA00000085"/>
    </source>
</evidence>
<organism evidence="10">
    <name type="scientific">hydrothermal vent metagenome</name>
    <dbReference type="NCBI Taxonomy" id="652676"/>
    <lineage>
        <taxon>unclassified sequences</taxon>
        <taxon>metagenomes</taxon>
        <taxon>ecological metagenomes</taxon>
    </lineage>
</organism>
<keyword evidence="8" id="KW-1133">Transmembrane helix</keyword>
<protein>
    <recommendedName>
        <fullName evidence="3">histidine kinase</fullName>
        <ecNumber evidence="3">2.7.13.3</ecNumber>
    </recommendedName>
</protein>
<gene>
    <name evidence="10" type="ORF">MNB_SV-5-969</name>
</gene>
<dbReference type="PROSITE" id="PS50109">
    <property type="entry name" value="HIS_KIN"/>
    <property type="match status" value="1"/>
</dbReference>
<comment type="subcellular location">
    <subcellularLocation>
        <location evidence="2">Membrane</location>
        <topology evidence="2">Multi-pass membrane protein</topology>
    </subcellularLocation>
</comment>
<dbReference type="GO" id="GO:0016020">
    <property type="term" value="C:membrane"/>
    <property type="evidence" value="ECO:0007669"/>
    <property type="project" value="UniProtKB-SubCell"/>
</dbReference>
<keyword evidence="8" id="KW-0812">Transmembrane</keyword>
<dbReference type="SUPFAM" id="SSF55874">
    <property type="entry name" value="ATPase domain of HSP90 chaperone/DNA topoisomerase II/histidine kinase"/>
    <property type="match status" value="1"/>
</dbReference>
<feature type="transmembrane region" description="Helical" evidence="8">
    <location>
        <begin position="124"/>
        <end position="145"/>
    </location>
</feature>
<sequence length="395" mass="45713">MNRHSILFKLNILFAVALLATIISSASIIMHLMKKEHQDTMYKSRLLIQEYRLHKEIPTSLIDEMGFCEVNSTEKDKIISAIKLQKKHHKGKRGRVLSYDGHNYIHLNKMNVLLKNKSTFIERFIVPILIALSLIILLVFMYVMLRKSLIPLKKLQKDIVLYGNGELEEYELSSKKDEVALASNAFYTSVEKVKKMTDSRQLFIRNLFHELNTPVTKGKILAEIVEEPKTQKMLNSIFTKLSTLLKELAKMEKITSDNYNIDRVDVRVVELIDEAKDMLFLEEDIKTNVTNEMMNVDFSSMSIVFKNLIDNAQKYGKNLEIIYSKKDIYFISDGEELKGDFERYKEAFVKGEDSQNKKGFGLGLYIVNEIVSKHGMLFTYSYEDGKNIFAIKSLL</sequence>
<dbReference type="InterPro" id="IPR005467">
    <property type="entry name" value="His_kinase_dom"/>
</dbReference>
<comment type="catalytic activity">
    <reaction evidence="1">
        <text>ATP + protein L-histidine = ADP + protein N-phospho-L-histidine.</text>
        <dbReference type="EC" id="2.7.13.3"/>
    </reaction>
</comment>
<evidence type="ECO:0000256" key="7">
    <source>
        <dbReference type="ARBA" id="ARBA00023136"/>
    </source>
</evidence>
<evidence type="ECO:0000256" key="3">
    <source>
        <dbReference type="ARBA" id="ARBA00012438"/>
    </source>
</evidence>
<dbReference type="InterPro" id="IPR003594">
    <property type="entry name" value="HATPase_dom"/>
</dbReference>
<dbReference type="InterPro" id="IPR036890">
    <property type="entry name" value="HATPase_C_sf"/>
</dbReference>
<keyword evidence="4" id="KW-0597">Phosphoprotein</keyword>
<name>A0A1W1EG99_9ZZZZ</name>
<dbReference type="InterPro" id="IPR047994">
    <property type="entry name" value="ArsS-like"/>
</dbReference>
<evidence type="ECO:0000256" key="2">
    <source>
        <dbReference type="ARBA" id="ARBA00004141"/>
    </source>
</evidence>
<dbReference type="NCBIfam" id="NF038389">
    <property type="entry name" value="ArsS_fam_HK"/>
    <property type="match status" value="1"/>
</dbReference>
<dbReference type="PANTHER" id="PTHR45528">
    <property type="entry name" value="SENSOR HISTIDINE KINASE CPXA"/>
    <property type="match status" value="1"/>
</dbReference>
<dbReference type="SUPFAM" id="SSF47384">
    <property type="entry name" value="Homodimeric domain of signal transducing histidine kinase"/>
    <property type="match status" value="1"/>
</dbReference>
<dbReference type="PANTHER" id="PTHR45528:SF12">
    <property type="entry name" value="SENSOR HISTIDINE KINASE ARSS"/>
    <property type="match status" value="1"/>
</dbReference>
<keyword evidence="6 10" id="KW-0418">Kinase</keyword>
<evidence type="ECO:0000256" key="8">
    <source>
        <dbReference type="SAM" id="Phobius"/>
    </source>
</evidence>
<proteinExistence type="predicted"/>
<accession>A0A1W1EG99</accession>
<evidence type="ECO:0000259" key="9">
    <source>
        <dbReference type="PROSITE" id="PS50109"/>
    </source>
</evidence>
<dbReference type="EMBL" id="FPKX01000074">
    <property type="protein sequence ID" value="SFZ99055.1"/>
    <property type="molecule type" value="Genomic_DNA"/>
</dbReference>
<dbReference type="GO" id="GO:0000155">
    <property type="term" value="F:phosphorelay sensor kinase activity"/>
    <property type="evidence" value="ECO:0007669"/>
    <property type="project" value="InterPro"/>
</dbReference>
<evidence type="ECO:0000313" key="10">
    <source>
        <dbReference type="EMBL" id="SFZ99055.1"/>
    </source>
</evidence>
<keyword evidence="5" id="KW-0808">Transferase</keyword>
<feature type="transmembrane region" description="Helical" evidence="8">
    <location>
        <begin position="12"/>
        <end position="33"/>
    </location>
</feature>